<evidence type="ECO:0000259" key="2">
    <source>
        <dbReference type="PROSITE" id="PS50113"/>
    </source>
</evidence>
<name>X1JRZ5_9ZZZZ</name>
<dbReference type="PROSITE" id="PS50113">
    <property type="entry name" value="PAC"/>
    <property type="match status" value="1"/>
</dbReference>
<dbReference type="Pfam" id="PF13426">
    <property type="entry name" value="PAS_9"/>
    <property type="match status" value="1"/>
</dbReference>
<organism evidence="3">
    <name type="scientific">marine sediment metagenome</name>
    <dbReference type="NCBI Taxonomy" id="412755"/>
    <lineage>
        <taxon>unclassified sequences</taxon>
        <taxon>metagenomes</taxon>
        <taxon>ecological metagenomes</taxon>
    </lineage>
</organism>
<evidence type="ECO:0000313" key="3">
    <source>
        <dbReference type="EMBL" id="GAH84210.1"/>
    </source>
</evidence>
<dbReference type="Gene3D" id="3.30.450.20">
    <property type="entry name" value="PAS domain"/>
    <property type="match status" value="1"/>
</dbReference>
<comment type="caution">
    <text evidence="3">The sequence shown here is derived from an EMBL/GenBank/DDBJ whole genome shotgun (WGS) entry which is preliminary data.</text>
</comment>
<dbReference type="InterPro" id="IPR000700">
    <property type="entry name" value="PAS-assoc_C"/>
</dbReference>
<feature type="domain" description="PAC" evidence="2">
    <location>
        <begin position="154"/>
        <end position="208"/>
    </location>
</feature>
<proteinExistence type="predicted"/>
<sequence length="221" mass="24957">MKDKVETKEQPISELVEMHRRIAELEASEIQHERVEKVLRRAQVELNKQVKELTKELAKANEELRIEIAEREQTEELMDILVVAGRTNIVAVRTSIDAISVASPVDGKLIFCNNAFLKRWKIKGDYHNLHYIDCFEVDPESDVLMKAVQATMAGGWFGKLMGKAMNGQTFPIHVNTAPVVNKDGSVVGLLGIFKDLTESKRAEEALQESKKRYRLLADNAA</sequence>
<reference evidence="3" key="1">
    <citation type="journal article" date="2014" name="Front. Microbiol.">
        <title>High frequency of phylogenetically diverse reductive dehalogenase-homologous genes in deep subseafloor sedimentary metagenomes.</title>
        <authorList>
            <person name="Kawai M."/>
            <person name="Futagami T."/>
            <person name="Toyoda A."/>
            <person name="Takaki Y."/>
            <person name="Nishi S."/>
            <person name="Hori S."/>
            <person name="Arai W."/>
            <person name="Tsubouchi T."/>
            <person name="Morono Y."/>
            <person name="Uchiyama I."/>
            <person name="Ito T."/>
            <person name="Fujiyama A."/>
            <person name="Inagaki F."/>
            <person name="Takami H."/>
        </authorList>
    </citation>
    <scope>NUCLEOTIDE SEQUENCE</scope>
    <source>
        <strain evidence="3">Expedition CK06-06</strain>
    </source>
</reference>
<evidence type="ECO:0000256" key="1">
    <source>
        <dbReference type="SAM" id="Coils"/>
    </source>
</evidence>
<feature type="coiled-coil region" evidence="1">
    <location>
        <begin position="25"/>
        <end position="77"/>
    </location>
</feature>
<keyword evidence="1" id="KW-0175">Coiled coil</keyword>
<dbReference type="SUPFAM" id="SSF55785">
    <property type="entry name" value="PYP-like sensor domain (PAS domain)"/>
    <property type="match status" value="1"/>
</dbReference>
<dbReference type="InterPro" id="IPR035965">
    <property type="entry name" value="PAS-like_dom_sf"/>
</dbReference>
<accession>X1JRZ5</accession>
<gene>
    <name evidence="3" type="ORF">S03H2_63354</name>
</gene>
<dbReference type="InterPro" id="IPR000014">
    <property type="entry name" value="PAS"/>
</dbReference>
<dbReference type="NCBIfam" id="TIGR00229">
    <property type="entry name" value="sensory_box"/>
    <property type="match status" value="1"/>
</dbReference>
<protein>
    <recommendedName>
        <fullName evidence="2">PAC domain-containing protein</fullName>
    </recommendedName>
</protein>
<feature type="non-terminal residue" evidence="3">
    <location>
        <position position="221"/>
    </location>
</feature>
<dbReference type="AlphaFoldDB" id="X1JRZ5"/>
<dbReference type="EMBL" id="BARU01041041">
    <property type="protein sequence ID" value="GAH84210.1"/>
    <property type="molecule type" value="Genomic_DNA"/>
</dbReference>